<comment type="caution">
    <text evidence="2">The sequence shown here is derived from an EMBL/GenBank/DDBJ whole genome shotgun (WGS) entry which is preliminary data.</text>
</comment>
<dbReference type="EMBL" id="AAFI02000014">
    <property type="protein sequence ID" value="EAL69282.1"/>
    <property type="molecule type" value="Genomic_DNA"/>
</dbReference>
<accession>Q551U3</accession>
<dbReference type="Pfam" id="PF08238">
    <property type="entry name" value="Sel1"/>
    <property type="match status" value="5"/>
</dbReference>
<dbReference type="InterPro" id="IPR006597">
    <property type="entry name" value="Sel1-like"/>
</dbReference>
<dbReference type="Proteomes" id="UP000002195">
    <property type="component" value="Unassembled WGS sequence"/>
</dbReference>
<dbReference type="STRING" id="44689.Q86AD3"/>
<dbReference type="PaxDb" id="44689-DDB0169405"/>
<sequence>MDCKIHNEKNIMWCLNCTTLCCVDCIEFDHFQHNLKSFKNIDKFHCPTHDEPIIKYCILCNCVICNLCEKTTHFHNNNNNQINITQFPWIPKKKSKSIELELNEIDEYNNNYNNNINNNNNNNNKNNVNNVNNVNNENKEINENHNNKNQRSNSPPPLPKIKLLNIENITLIKHGSYRNLNKIEEENENDEKEILDRKQYNKENKEFLKKQSEKGNSIAQCLLGSSYYYGMNGYSVNFEKSLKYLTKSAEQNNAKAYFELFNYYKQQKKDLIKSKYYLLKSAEFIYEDSIILLGDYYYNGFKTIDNHDDHDDGSGENEELNLICQDYFKAFNLFKIGASLNVDSNSLTKLGICFYYGRGVTIDYNEAYRLFYQSSICDHHQEHNPEITFYYLGLCLFYGKGVLKNQCKGFEYFMKSASLNHYSPALEAVGRCFLNGEGISQNFMQAKLYFTTAKSQGSNQDRNIQDVNKIIELNKSIKIKSPNILIEIEKIINENKSFNLEQSCLNYINHQKNNYKQEIDNTNIKNIKCKQDSLIDKTFNKVNYLN</sequence>
<dbReference type="SMR" id="Q86AD3"/>
<dbReference type="GeneID" id="8620438"/>
<organism evidence="2 3">
    <name type="scientific">Dictyostelium discoideum</name>
    <name type="common">Social amoeba</name>
    <dbReference type="NCBI Taxonomy" id="44689"/>
    <lineage>
        <taxon>Eukaryota</taxon>
        <taxon>Amoebozoa</taxon>
        <taxon>Evosea</taxon>
        <taxon>Eumycetozoa</taxon>
        <taxon>Dictyostelia</taxon>
        <taxon>Dictyosteliales</taxon>
        <taxon>Dictyosteliaceae</taxon>
        <taxon>Dictyostelium</taxon>
    </lineage>
</organism>
<dbReference type="HOGENOM" id="CLU_499158_0_0_1"/>
<dbReference type="eggNOG" id="KOG1550">
    <property type="taxonomic scope" value="Eukaryota"/>
</dbReference>
<dbReference type="InParanoid" id="Q86AD3"/>
<feature type="compositionally biased region" description="Basic and acidic residues" evidence="1">
    <location>
        <begin position="137"/>
        <end position="146"/>
    </location>
</feature>
<dbReference type="PANTHER" id="PTHR43628:SF1">
    <property type="entry name" value="CHITIN SYNTHASE REGULATORY FACTOR 2-RELATED"/>
    <property type="match status" value="1"/>
</dbReference>
<dbReference type="InterPro" id="IPR011990">
    <property type="entry name" value="TPR-like_helical_dom_sf"/>
</dbReference>
<dbReference type="VEuPathDB" id="AmoebaDB:DDB_G0276271"/>
<dbReference type="AlphaFoldDB" id="Q86AD3"/>
<protein>
    <recommendedName>
        <fullName evidence="4">B box-type domain-containing protein</fullName>
    </recommendedName>
</protein>
<reference evidence="2 3" key="1">
    <citation type="journal article" date="2005" name="Nature">
        <title>The genome of the social amoeba Dictyostelium discoideum.</title>
        <authorList>
            <consortium name="The Dictyostelium discoideum Sequencing Consortium"/>
            <person name="Eichinger L."/>
            <person name="Pachebat J.A."/>
            <person name="Glockner G."/>
            <person name="Rajandream M.A."/>
            <person name="Sucgang R."/>
            <person name="Berriman M."/>
            <person name="Song J."/>
            <person name="Olsen R."/>
            <person name="Szafranski K."/>
            <person name="Xu Q."/>
            <person name="Tunggal B."/>
            <person name="Kummerfeld S."/>
            <person name="Madera M."/>
            <person name="Konfortov B.A."/>
            <person name="Rivero F."/>
            <person name="Bankier A.T."/>
            <person name="Lehmann R."/>
            <person name="Hamlin N."/>
            <person name="Davies R."/>
            <person name="Gaudet P."/>
            <person name="Fey P."/>
            <person name="Pilcher K."/>
            <person name="Chen G."/>
            <person name="Saunders D."/>
            <person name="Sodergren E."/>
            <person name="Davis P."/>
            <person name="Kerhornou A."/>
            <person name="Nie X."/>
            <person name="Hall N."/>
            <person name="Anjard C."/>
            <person name="Hemphill L."/>
            <person name="Bason N."/>
            <person name="Farbrother P."/>
            <person name="Desany B."/>
            <person name="Just E."/>
            <person name="Morio T."/>
            <person name="Rost R."/>
            <person name="Churcher C."/>
            <person name="Cooper J."/>
            <person name="Haydock S."/>
            <person name="van Driessche N."/>
            <person name="Cronin A."/>
            <person name="Goodhead I."/>
            <person name="Muzny D."/>
            <person name="Mourier T."/>
            <person name="Pain A."/>
            <person name="Lu M."/>
            <person name="Harper D."/>
            <person name="Lindsay R."/>
            <person name="Hauser H."/>
            <person name="James K."/>
            <person name="Quiles M."/>
            <person name="Madan Babu M."/>
            <person name="Saito T."/>
            <person name="Buchrieser C."/>
            <person name="Wardroper A."/>
            <person name="Felder M."/>
            <person name="Thangavelu M."/>
            <person name="Johnson D."/>
            <person name="Knights A."/>
            <person name="Loulseged H."/>
            <person name="Mungall K."/>
            <person name="Oliver K."/>
            <person name="Price C."/>
            <person name="Quail M.A."/>
            <person name="Urushihara H."/>
            <person name="Hernandez J."/>
            <person name="Rabbinowitsch E."/>
            <person name="Steffen D."/>
            <person name="Sanders M."/>
            <person name="Ma J."/>
            <person name="Kohara Y."/>
            <person name="Sharp S."/>
            <person name="Simmonds M."/>
            <person name="Spiegler S."/>
            <person name="Tivey A."/>
            <person name="Sugano S."/>
            <person name="White B."/>
            <person name="Walker D."/>
            <person name="Woodward J."/>
            <person name="Winckler T."/>
            <person name="Tanaka Y."/>
            <person name="Shaulsky G."/>
            <person name="Schleicher M."/>
            <person name="Weinstock G."/>
            <person name="Rosenthal A."/>
            <person name="Cox E.C."/>
            <person name="Chisholm R.L."/>
            <person name="Gibbs R."/>
            <person name="Loomis W.F."/>
            <person name="Platzer M."/>
            <person name="Kay R.R."/>
            <person name="Williams J."/>
            <person name="Dear P.H."/>
            <person name="Noegel A.A."/>
            <person name="Barrell B."/>
            <person name="Kuspa A."/>
        </authorList>
    </citation>
    <scope>NUCLEOTIDE SEQUENCE [LARGE SCALE GENOMIC DNA]</scope>
    <source>
        <strain evidence="2 3">AX4</strain>
    </source>
</reference>
<dbReference type="Gene3D" id="1.25.40.10">
    <property type="entry name" value="Tetratricopeptide repeat domain"/>
    <property type="match status" value="2"/>
</dbReference>
<gene>
    <name evidence="2" type="ORF">DDB_G0276271</name>
</gene>
<dbReference type="InterPro" id="IPR052945">
    <property type="entry name" value="Mitotic_Regulator"/>
</dbReference>
<feature type="region of interest" description="Disordered" evidence="1">
    <location>
        <begin position="116"/>
        <end position="159"/>
    </location>
</feature>
<feature type="compositionally biased region" description="Low complexity" evidence="1">
    <location>
        <begin position="116"/>
        <end position="136"/>
    </location>
</feature>
<dbReference type="GO" id="GO:0005737">
    <property type="term" value="C:cytoplasm"/>
    <property type="evidence" value="ECO:0007669"/>
    <property type="project" value="InterPro"/>
</dbReference>
<keyword evidence="3" id="KW-1185">Reference proteome</keyword>
<evidence type="ECO:0000313" key="3">
    <source>
        <dbReference type="Proteomes" id="UP000002195"/>
    </source>
</evidence>
<dbReference type="SUPFAM" id="SSF57845">
    <property type="entry name" value="B-box zinc-binding domain"/>
    <property type="match status" value="2"/>
</dbReference>
<name>Q86AD3_DICDI</name>
<proteinExistence type="predicted"/>
<accession>Q86AD3</accession>
<evidence type="ECO:0000256" key="1">
    <source>
        <dbReference type="SAM" id="MobiDB-lite"/>
    </source>
</evidence>
<dbReference type="PANTHER" id="PTHR43628">
    <property type="entry name" value="ACTIVATOR OF C KINASE PROTEIN 1-RELATED"/>
    <property type="match status" value="1"/>
</dbReference>
<evidence type="ECO:0000313" key="2">
    <source>
        <dbReference type="EMBL" id="EAL69282.1"/>
    </source>
</evidence>
<dbReference type="SMART" id="SM00671">
    <property type="entry name" value="SEL1"/>
    <property type="match status" value="5"/>
</dbReference>
<dbReference type="dictyBase" id="DDB_G0276271"/>
<dbReference type="RefSeq" id="XP_643234.1">
    <property type="nucleotide sequence ID" value="XM_638142.1"/>
</dbReference>
<dbReference type="KEGG" id="ddi:DDB_G0276271"/>
<dbReference type="GO" id="GO:0033925">
    <property type="term" value="F:mannosyl-glycoprotein endo-beta-N-acetylglucosaminidase activity"/>
    <property type="evidence" value="ECO:0007669"/>
    <property type="project" value="InterPro"/>
</dbReference>
<dbReference type="SUPFAM" id="SSF81901">
    <property type="entry name" value="HCP-like"/>
    <property type="match status" value="2"/>
</dbReference>
<evidence type="ECO:0008006" key="4">
    <source>
        <dbReference type="Google" id="ProtNLM"/>
    </source>
</evidence>